<keyword evidence="2" id="KW-0238">DNA-binding</keyword>
<evidence type="ECO:0000256" key="2">
    <source>
        <dbReference type="ARBA" id="ARBA00023125"/>
    </source>
</evidence>
<evidence type="ECO:0000256" key="3">
    <source>
        <dbReference type="ARBA" id="ARBA00023163"/>
    </source>
</evidence>
<keyword evidence="6" id="KW-1185">Reference proteome</keyword>
<evidence type="ECO:0000313" key="5">
    <source>
        <dbReference type="EMBL" id="MBU3877781.1"/>
    </source>
</evidence>
<evidence type="ECO:0000313" key="6">
    <source>
        <dbReference type="Proteomes" id="UP000723714"/>
    </source>
</evidence>
<dbReference type="PANTHER" id="PTHR42756:SF1">
    <property type="entry name" value="TRANSCRIPTIONAL REPRESSOR OF EMRAB OPERON"/>
    <property type="match status" value="1"/>
</dbReference>
<dbReference type="Proteomes" id="UP000723714">
    <property type="component" value="Unassembled WGS sequence"/>
</dbReference>
<dbReference type="EMBL" id="JABACJ020000022">
    <property type="protein sequence ID" value="MBU3877781.1"/>
    <property type="molecule type" value="Genomic_DNA"/>
</dbReference>
<keyword evidence="1" id="KW-0805">Transcription regulation</keyword>
<dbReference type="RefSeq" id="WP_216244404.1">
    <property type="nucleotide sequence ID" value="NZ_JABACJ020000022.1"/>
</dbReference>
<accession>A0ABS6D9I4</accession>
<organism evidence="5 6">
    <name type="scientific">Faecalicatena faecalis</name>
    <dbReference type="NCBI Taxonomy" id="2726362"/>
    <lineage>
        <taxon>Bacteria</taxon>
        <taxon>Bacillati</taxon>
        <taxon>Bacillota</taxon>
        <taxon>Clostridia</taxon>
        <taxon>Lachnospirales</taxon>
        <taxon>Lachnospiraceae</taxon>
        <taxon>Faecalicatena</taxon>
    </lineage>
</organism>
<comment type="caution">
    <text evidence="5">The sequence shown here is derived from an EMBL/GenBank/DDBJ whole genome shotgun (WGS) entry which is preliminary data.</text>
</comment>
<name>A0ABS6D9I4_9FIRM</name>
<keyword evidence="3" id="KW-0804">Transcription</keyword>
<protein>
    <recommendedName>
        <fullName evidence="4">HTH marR-type domain-containing protein</fullName>
    </recommendedName>
</protein>
<reference evidence="5 6" key="1">
    <citation type="submission" date="2021-06" db="EMBL/GenBank/DDBJ databases">
        <title>Faecalicatena sp. nov. isolated from porcine feces.</title>
        <authorList>
            <person name="Oh B.S."/>
            <person name="Lee J.H."/>
        </authorList>
    </citation>
    <scope>NUCLEOTIDE SEQUENCE [LARGE SCALE GENOMIC DNA]</scope>
    <source>
        <strain evidence="5 6">AGMB00832</strain>
    </source>
</reference>
<sequence length="152" mass="17634">MNTLKKQMVELNQLCNENDGIYHEIAHSYGLSDSIYWILYILYSSDTPVSQSELCNNWYYSKQTVNSSIAAMATKGWIALEVIPGTRNKKNIILTEAGREFSARVIGETQEIEETAFSRITEEERDLFISLFRTSNQYMREEYEKRRPSPGK</sequence>
<dbReference type="Pfam" id="PF12802">
    <property type="entry name" value="MarR_2"/>
    <property type="match status" value="1"/>
</dbReference>
<gene>
    <name evidence="5" type="ORF">HGO97_018420</name>
</gene>
<dbReference type="PROSITE" id="PS50995">
    <property type="entry name" value="HTH_MARR_2"/>
    <property type="match status" value="1"/>
</dbReference>
<evidence type="ECO:0000256" key="1">
    <source>
        <dbReference type="ARBA" id="ARBA00023015"/>
    </source>
</evidence>
<feature type="domain" description="HTH marR-type" evidence="4">
    <location>
        <begin position="1"/>
        <end position="137"/>
    </location>
</feature>
<proteinExistence type="predicted"/>
<evidence type="ECO:0000259" key="4">
    <source>
        <dbReference type="PROSITE" id="PS50995"/>
    </source>
</evidence>
<dbReference type="PANTHER" id="PTHR42756">
    <property type="entry name" value="TRANSCRIPTIONAL REGULATOR, MARR"/>
    <property type="match status" value="1"/>
</dbReference>
<dbReference type="InterPro" id="IPR000835">
    <property type="entry name" value="HTH_MarR-typ"/>
</dbReference>
<dbReference type="SMART" id="SM00347">
    <property type="entry name" value="HTH_MARR"/>
    <property type="match status" value="1"/>
</dbReference>